<dbReference type="AlphaFoldDB" id="A0AAN8N907"/>
<accession>A0AAN8N907</accession>
<reference evidence="1 2" key="1">
    <citation type="submission" date="2019-10" db="EMBL/GenBank/DDBJ databases">
        <authorList>
            <person name="Palmer J.M."/>
        </authorList>
    </citation>
    <scope>NUCLEOTIDE SEQUENCE [LARGE SCALE GENOMIC DNA]</scope>
    <source>
        <strain evidence="1 2">TWF718</strain>
    </source>
</reference>
<organism evidence="1 2">
    <name type="scientific">Orbilia javanica</name>
    <dbReference type="NCBI Taxonomy" id="47235"/>
    <lineage>
        <taxon>Eukaryota</taxon>
        <taxon>Fungi</taxon>
        <taxon>Dikarya</taxon>
        <taxon>Ascomycota</taxon>
        <taxon>Pezizomycotina</taxon>
        <taxon>Orbiliomycetes</taxon>
        <taxon>Orbiliales</taxon>
        <taxon>Orbiliaceae</taxon>
        <taxon>Orbilia</taxon>
    </lineage>
</organism>
<gene>
    <name evidence="1" type="ORF">TWF718_001704</name>
</gene>
<proteinExistence type="predicted"/>
<evidence type="ECO:0000313" key="1">
    <source>
        <dbReference type="EMBL" id="KAK6357392.1"/>
    </source>
</evidence>
<name>A0AAN8N907_9PEZI</name>
<comment type="caution">
    <text evidence="1">The sequence shown here is derived from an EMBL/GenBank/DDBJ whole genome shotgun (WGS) entry which is preliminary data.</text>
</comment>
<protein>
    <submittedName>
        <fullName evidence="1">Uncharacterized protein</fullName>
    </submittedName>
</protein>
<keyword evidence="2" id="KW-1185">Reference proteome</keyword>
<dbReference type="EMBL" id="JAVHNR010000001">
    <property type="protein sequence ID" value="KAK6357392.1"/>
    <property type="molecule type" value="Genomic_DNA"/>
</dbReference>
<dbReference type="Proteomes" id="UP001313282">
    <property type="component" value="Unassembled WGS sequence"/>
</dbReference>
<evidence type="ECO:0000313" key="2">
    <source>
        <dbReference type="Proteomes" id="UP001313282"/>
    </source>
</evidence>
<sequence>MSKELCEFSVLERSATTEVRIIFGSFPKEPSALKAWSIFVDNLWEPVGKRFVTWHPPTARRTPSKQESDFERHDATIDKIARPVATSDHHSGKAEVGYVSRLKICFLITTRDSRWNVSRRAWSHTDVNLKLELHARVTLALKSNWRFAERDGAAVYRSGDGFTGSSELTFRINHMPQGNNIFPMG</sequence>